<dbReference type="EMBL" id="JAGTJQ010000014">
    <property type="protein sequence ID" value="KAH7012585.1"/>
    <property type="molecule type" value="Genomic_DNA"/>
</dbReference>
<protein>
    <submittedName>
        <fullName evidence="2">Uncharacterized protein</fullName>
    </submittedName>
</protein>
<evidence type="ECO:0000256" key="1">
    <source>
        <dbReference type="SAM" id="MobiDB-lite"/>
    </source>
</evidence>
<dbReference type="AlphaFoldDB" id="A0A9P8XR54"/>
<organism evidence="2 3">
    <name type="scientific">Microdochium trichocladiopsis</name>
    <dbReference type="NCBI Taxonomy" id="1682393"/>
    <lineage>
        <taxon>Eukaryota</taxon>
        <taxon>Fungi</taxon>
        <taxon>Dikarya</taxon>
        <taxon>Ascomycota</taxon>
        <taxon>Pezizomycotina</taxon>
        <taxon>Sordariomycetes</taxon>
        <taxon>Xylariomycetidae</taxon>
        <taxon>Xylariales</taxon>
        <taxon>Microdochiaceae</taxon>
        <taxon>Microdochium</taxon>
    </lineage>
</organism>
<sequence>MAQQHPRSHRYRRLLKRLYEAIFLLQRLGPPARPHTIIHYDTLNGLATQQRFLKTLAFMVDFKKGGDTIAAIAVEETAQDFHFVVAVNDQSQKETARMVLENYLNQLVKIFALPPEQYHEHGDTILLHRVAHFSKIRLKKELKLLQSTANKCINSLHDSQSSSAQGLINFLRLLGADTGKNPVLSCQRAYSAESDPVLNEARHIGRDPEDGSNPPAGVVNFKKLVHYVHRVAAHLRSVKRLIDDGARLKPLLERYRVTAMGSSNASCQPTIQGMKPWRHNLKQINKQTSLEAWIQDRFAPEEADKGSIHCEVQLLEHFYQNKLRFARDDPYIACSKPSCFCCELYFRHHSLQCAQLDTHGRVYPNWAPPLLAEGINDAAWPEQRHVLGEIAHALGNLVISRLERLGNIARNGALFDSLDGNTVSGVGFVEFADETDLTGNERNSSGSEDSDSDHSGGAPL</sequence>
<dbReference type="RefSeq" id="XP_046004850.1">
    <property type="nucleotide sequence ID" value="XM_046159822.1"/>
</dbReference>
<dbReference type="Pfam" id="PF14441">
    <property type="entry name" value="OTT_1508_deam"/>
    <property type="match status" value="1"/>
</dbReference>
<dbReference type="GeneID" id="70189368"/>
<dbReference type="PANTHER" id="PTHR42037:SF1">
    <property type="match status" value="1"/>
</dbReference>
<keyword evidence="3" id="KW-1185">Reference proteome</keyword>
<dbReference type="PANTHER" id="PTHR42037">
    <property type="match status" value="1"/>
</dbReference>
<feature type="region of interest" description="Disordered" evidence="1">
    <location>
        <begin position="437"/>
        <end position="460"/>
    </location>
</feature>
<accession>A0A9P8XR54</accession>
<evidence type="ECO:0000313" key="2">
    <source>
        <dbReference type="EMBL" id="KAH7012585.1"/>
    </source>
</evidence>
<comment type="caution">
    <text evidence="2">The sequence shown here is derived from an EMBL/GenBank/DDBJ whole genome shotgun (WGS) entry which is preliminary data.</text>
</comment>
<reference evidence="2" key="1">
    <citation type="journal article" date="2021" name="Nat. Commun.">
        <title>Genetic determinants of endophytism in the Arabidopsis root mycobiome.</title>
        <authorList>
            <person name="Mesny F."/>
            <person name="Miyauchi S."/>
            <person name="Thiergart T."/>
            <person name="Pickel B."/>
            <person name="Atanasova L."/>
            <person name="Karlsson M."/>
            <person name="Huettel B."/>
            <person name="Barry K.W."/>
            <person name="Haridas S."/>
            <person name="Chen C."/>
            <person name="Bauer D."/>
            <person name="Andreopoulos W."/>
            <person name="Pangilinan J."/>
            <person name="LaButti K."/>
            <person name="Riley R."/>
            <person name="Lipzen A."/>
            <person name="Clum A."/>
            <person name="Drula E."/>
            <person name="Henrissat B."/>
            <person name="Kohler A."/>
            <person name="Grigoriev I.V."/>
            <person name="Martin F.M."/>
            <person name="Hacquard S."/>
        </authorList>
    </citation>
    <scope>NUCLEOTIDE SEQUENCE</scope>
    <source>
        <strain evidence="2">MPI-CAGE-CH-0230</strain>
    </source>
</reference>
<name>A0A9P8XR54_9PEZI</name>
<dbReference type="InterPro" id="IPR027796">
    <property type="entry name" value="OTT_1508_deam-like"/>
</dbReference>
<dbReference type="OrthoDB" id="3251507at2759"/>
<proteinExistence type="predicted"/>
<gene>
    <name evidence="2" type="ORF">B0I36DRAFT_369733</name>
</gene>
<evidence type="ECO:0000313" key="3">
    <source>
        <dbReference type="Proteomes" id="UP000756346"/>
    </source>
</evidence>
<dbReference type="Proteomes" id="UP000756346">
    <property type="component" value="Unassembled WGS sequence"/>
</dbReference>